<evidence type="ECO:0000256" key="1">
    <source>
        <dbReference type="ARBA" id="ARBA00005790"/>
    </source>
</evidence>
<dbReference type="AlphaFoldDB" id="A0A0C3EJE3"/>
<dbReference type="PANTHER" id="PTHR23117:SF13">
    <property type="entry name" value="GUANYLATE KINASE"/>
    <property type="match status" value="1"/>
</dbReference>
<dbReference type="EC" id="2.7.4.8" evidence="2"/>
<dbReference type="Proteomes" id="UP000053989">
    <property type="component" value="Unassembled WGS sequence"/>
</dbReference>
<dbReference type="SUPFAM" id="SSF52540">
    <property type="entry name" value="P-loop containing nucleoside triphosphate hydrolases"/>
    <property type="match status" value="1"/>
</dbReference>
<dbReference type="FunCoup" id="A0A0C3EJE3">
    <property type="interactions" value="390"/>
</dbReference>
<dbReference type="InParanoid" id="A0A0C3EJE3"/>
<evidence type="ECO:0000256" key="2">
    <source>
        <dbReference type="ARBA" id="ARBA00012961"/>
    </source>
</evidence>
<dbReference type="FunFam" id="3.40.50.300:FF:000776">
    <property type="entry name" value="Guanylate kinase 2"/>
    <property type="match status" value="1"/>
</dbReference>
<gene>
    <name evidence="10" type="ORF">SCLCIDRAFT_106580</name>
</gene>
<reference evidence="10 11" key="1">
    <citation type="submission" date="2014-04" db="EMBL/GenBank/DDBJ databases">
        <authorList>
            <consortium name="DOE Joint Genome Institute"/>
            <person name="Kuo A."/>
            <person name="Kohler A."/>
            <person name="Nagy L.G."/>
            <person name="Floudas D."/>
            <person name="Copeland A."/>
            <person name="Barry K.W."/>
            <person name="Cichocki N."/>
            <person name="Veneault-Fourrey C."/>
            <person name="LaButti K."/>
            <person name="Lindquist E.A."/>
            <person name="Lipzen A."/>
            <person name="Lundell T."/>
            <person name="Morin E."/>
            <person name="Murat C."/>
            <person name="Sun H."/>
            <person name="Tunlid A."/>
            <person name="Henrissat B."/>
            <person name="Grigoriev I.V."/>
            <person name="Hibbett D.S."/>
            <person name="Martin F."/>
            <person name="Nordberg H.P."/>
            <person name="Cantor M.N."/>
            <person name="Hua S.X."/>
        </authorList>
    </citation>
    <scope>NUCLEOTIDE SEQUENCE [LARGE SCALE GENOMIC DNA]</scope>
    <source>
        <strain evidence="10 11">Foug A</strain>
    </source>
</reference>
<evidence type="ECO:0000256" key="5">
    <source>
        <dbReference type="ARBA" id="ARBA00022741"/>
    </source>
</evidence>
<dbReference type="HOGENOM" id="CLU_001715_0_2_1"/>
<dbReference type="PANTHER" id="PTHR23117">
    <property type="entry name" value="GUANYLATE KINASE-RELATED"/>
    <property type="match status" value="1"/>
</dbReference>
<dbReference type="FunFam" id="3.30.63.10:FF:000002">
    <property type="entry name" value="Guanylate kinase 1"/>
    <property type="match status" value="1"/>
</dbReference>
<keyword evidence="11" id="KW-1185">Reference proteome</keyword>
<dbReference type="PROSITE" id="PS50052">
    <property type="entry name" value="GUANYLATE_KINASE_2"/>
    <property type="match status" value="1"/>
</dbReference>
<dbReference type="PROSITE" id="PS00856">
    <property type="entry name" value="GUANYLATE_KINASE_1"/>
    <property type="match status" value="1"/>
</dbReference>
<dbReference type="InterPro" id="IPR008144">
    <property type="entry name" value="Guanylate_kin-like_dom"/>
</dbReference>
<dbReference type="Gene3D" id="3.30.63.10">
    <property type="entry name" value="Guanylate Kinase phosphate binding domain"/>
    <property type="match status" value="1"/>
</dbReference>
<dbReference type="GO" id="GO:0004385">
    <property type="term" value="F:GMP kinase activity"/>
    <property type="evidence" value="ECO:0007669"/>
    <property type="project" value="UniProtKB-EC"/>
</dbReference>
<feature type="domain" description="Guanylate kinase-like" evidence="9">
    <location>
        <begin position="6"/>
        <end position="188"/>
    </location>
</feature>
<dbReference type="CDD" id="cd00071">
    <property type="entry name" value="GMPK"/>
    <property type="match status" value="1"/>
</dbReference>
<dbReference type="Pfam" id="PF00625">
    <property type="entry name" value="Guanylate_kin"/>
    <property type="match status" value="1"/>
</dbReference>
<evidence type="ECO:0000256" key="3">
    <source>
        <dbReference type="ARBA" id="ARBA00016296"/>
    </source>
</evidence>
<sequence length="202" mass="22481">MSCLKNVPLVIFGPSGVGKGTLIKRLFAEFPDQFAFSVSHTTRAPRPGETDGKEYHFVTQDTFKSLLNEGAFIEHAQFSSNYYGTSIRAIEAVQATGKRCILDIESQGVRQIKKTKINPVYVFIAPPSMTVLRDRLRGRGTDSEEAVQRRLTIALSEISYAGEDGACDYIIVNDHLDQAYSKFRDVAQGNRIDSDTLPRVDD</sequence>
<evidence type="ECO:0000256" key="8">
    <source>
        <dbReference type="ARBA" id="ARBA00030128"/>
    </source>
</evidence>
<keyword evidence="6" id="KW-0418">Kinase</keyword>
<evidence type="ECO:0000256" key="7">
    <source>
        <dbReference type="ARBA" id="ARBA00022840"/>
    </source>
</evidence>
<comment type="similarity">
    <text evidence="1">Belongs to the guanylate kinase family.</text>
</comment>
<dbReference type="InterPro" id="IPR020590">
    <property type="entry name" value="Guanylate_kinase_CS"/>
</dbReference>
<dbReference type="EMBL" id="KN822010">
    <property type="protein sequence ID" value="KIM68046.1"/>
    <property type="molecule type" value="Genomic_DNA"/>
</dbReference>
<dbReference type="STRING" id="1036808.A0A0C3EJE3"/>
<keyword evidence="4" id="KW-0808">Transferase</keyword>
<dbReference type="InterPro" id="IPR008145">
    <property type="entry name" value="GK/Ca_channel_bsu"/>
</dbReference>
<evidence type="ECO:0000313" key="10">
    <source>
        <dbReference type="EMBL" id="KIM68046.1"/>
    </source>
</evidence>
<keyword evidence="5" id="KW-0547">Nucleotide-binding</keyword>
<dbReference type="Gene3D" id="3.40.50.300">
    <property type="entry name" value="P-loop containing nucleotide triphosphate hydrolases"/>
    <property type="match status" value="1"/>
</dbReference>
<evidence type="ECO:0000256" key="4">
    <source>
        <dbReference type="ARBA" id="ARBA00022679"/>
    </source>
</evidence>
<dbReference type="OrthoDB" id="6334211at2759"/>
<proteinExistence type="inferred from homology"/>
<dbReference type="HAMAP" id="MF_00328">
    <property type="entry name" value="Guanylate_kinase"/>
    <property type="match status" value="1"/>
</dbReference>
<dbReference type="InterPro" id="IPR017665">
    <property type="entry name" value="Guanylate_kinase"/>
</dbReference>
<evidence type="ECO:0000259" key="9">
    <source>
        <dbReference type="PROSITE" id="PS50052"/>
    </source>
</evidence>
<evidence type="ECO:0000313" key="11">
    <source>
        <dbReference type="Proteomes" id="UP000053989"/>
    </source>
</evidence>
<dbReference type="NCBIfam" id="TIGR03263">
    <property type="entry name" value="guanyl_kin"/>
    <property type="match status" value="1"/>
</dbReference>
<dbReference type="InterPro" id="IPR027417">
    <property type="entry name" value="P-loop_NTPase"/>
</dbReference>
<evidence type="ECO:0000256" key="6">
    <source>
        <dbReference type="ARBA" id="ARBA00022777"/>
    </source>
</evidence>
<dbReference type="GO" id="GO:0005829">
    <property type="term" value="C:cytosol"/>
    <property type="evidence" value="ECO:0007669"/>
    <property type="project" value="TreeGrafter"/>
</dbReference>
<accession>A0A0C3EJE3</accession>
<organism evidence="10 11">
    <name type="scientific">Scleroderma citrinum Foug A</name>
    <dbReference type="NCBI Taxonomy" id="1036808"/>
    <lineage>
        <taxon>Eukaryota</taxon>
        <taxon>Fungi</taxon>
        <taxon>Dikarya</taxon>
        <taxon>Basidiomycota</taxon>
        <taxon>Agaricomycotina</taxon>
        <taxon>Agaricomycetes</taxon>
        <taxon>Agaricomycetidae</taxon>
        <taxon>Boletales</taxon>
        <taxon>Sclerodermatineae</taxon>
        <taxon>Sclerodermataceae</taxon>
        <taxon>Scleroderma</taxon>
    </lineage>
</organism>
<dbReference type="GO" id="GO:0005524">
    <property type="term" value="F:ATP binding"/>
    <property type="evidence" value="ECO:0007669"/>
    <property type="project" value="UniProtKB-KW"/>
</dbReference>
<protein>
    <recommendedName>
        <fullName evidence="3">Guanylate kinase</fullName>
        <ecNumber evidence="2">2.7.4.8</ecNumber>
    </recommendedName>
    <alternativeName>
        <fullName evidence="8">GMP kinase</fullName>
    </alternativeName>
</protein>
<name>A0A0C3EJE3_9AGAM</name>
<dbReference type="SMART" id="SM00072">
    <property type="entry name" value="GuKc"/>
    <property type="match status" value="1"/>
</dbReference>
<keyword evidence="7" id="KW-0067">ATP-binding</keyword>
<reference evidence="11" key="2">
    <citation type="submission" date="2015-01" db="EMBL/GenBank/DDBJ databases">
        <title>Evolutionary Origins and Diversification of the Mycorrhizal Mutualists.</title>
        <authorList>
            <consortium name="DOE Joint Genome Institute"/>
            <consortium name="Mycorrhizal Genomics Consortium"/>
            <person name="Kohler A."/>
            <person name="Kuo A."/>
            <person name="Nagy L.G."/>
            <person name="Floudas D."/>
            <person name="Copeland A."/>
            <person name="Barry K.W."/>
            <person name="Cichocki N."/>
            <person name="Veneault-Fourrey C."/>
            <person name="LaButti K."/>
            <person name="Lindquist E.A."/>
            <person name="Lipzen A."/>
            <person name="Lundell T."/>
            <person name="Morin E."/>
            <person name="Murat C."/>
            <person name="Riley R."/>
            <person name="Ohm R."/>
            <person name="Sun H."/>
            <person name="Tunlid A."/>
            <person name="Henrissat B."/>
            <person name="Grigoriev I.V."/>
            <person name="Hibbett D.S."/>
            <person name="Martin F."/>
        </authorList>
    </citation>
    <scope>NUCLEOTIDE SEQUENCE [LARGE SCALE GENOMIC DNA]</scope>
    <source>
        <strain evidence="11">Foug A</strain>
    </source>
</reference>